<protein>
    <submittedName>
        <fullName evidence="1">(rape) hypothetical protein</fullName>
    </submittedName>
</protein>
<dbReference type="EMBL" id="HG994369">
    <property type="protein sequence ID" value="CAF1930368.1"/>
    <property type="molecule type" value="Genomic_DNA"/>
</dbReference>
<organism evidence="1">
    <name type="scientific">Brassica napus</name>
    <name type="common">Rape</name>
    <dbReference type="NCBI Taxonomy" id="3708"/>
    <lineage>
        <taxon>Eukaryota</taxon>
        <taxon>Viridiplantae</taxon>
        <taxon>Streptophyta</taxon>
        <taxon>Embryophyta</taxon>
        <taxon>Tracheophyta</taxon>
        <taxon>Spermatophyta</taxon>
        <taxon>Magnoliopsida</taxon>
        <taxon>eudicotyledons</taxon>
        <taxon>Gunneridae</taxon>
        <taxon>Pentapetalae</taxon>
        <taxon>rosids</taxon>
        <taxon>malvids</taxon>
        <taxon>Brassicales</taxon>
        <taxon>Brassicaceae</taxon>
        <taxon>Brassiceae</taxon>
        <taxon>Brassica</taxon>
    </lineage>
</organism>
<proteinExistence type="predicted"/>
<dbReference type="SMR" id="A0A816L885"/>
<sequence length="108" mass="12295">MEVGLDSFQRQVAERFAFFSGNDCYNVLVMCRFCDIFVLFLLSFAEGEDSDDVEKEISRQASKTKSVKEVQMDNISGLPNELLVRVLSLVPTFTVCTYGFYRQEPAIT</sequence>
<name>A0A816L885_BRANA</name>
<dbReference type="AlphaFoldDB" id="A0A816L885"/>
<accession>A0A816L885</accession>
<reference evidence="1" key="1">
    <citation type="submission" date="2021-01" db="EMBL/GenBank/DDBJ databases">
        <authorList>
            <consortium name="Genoscope - CEA"/>
            <person name="William W."/>
        </authorList>
    </citation>
    <scope>NUCLEOTIDE SEQUENCE</scope>
</reference>
<gene>
    <name evidence="1" type="ORF">DARMORV10_C05P37950.1</name>
</gene>
<dbReference type="Proteomes" id="UP001295469">
    <property type="component" value="Chromosome C05"/>
</dbReference>
<evidence type="ECO:0000313" key="1">
    <source>
        <dbReference type="EMBL" id="CAF1930368.1"/>
    </source>
</evidence>